<dbReference type="InterPro" id="IPR050090">
    <property type="entry name" value="Tyrosine_recombinase_XerCD"/>
</dbReference>
<protein>
    <submittedName>
        <fullName evidence="5">Tyrosine-type recombinase/integrase</fullName>
    </submittedName>
</protein>
<accession>A0ABW5MDZ7</accession>
<comment type="similarity">
    <text evidence="1">Belongs to the 'phage' integrase family.</text>
</comment>
<name>A0ABW5MDZ7_9BACT</name>
<dbReference type="InterPro" id="IPR025269">
    <property type="entry name" value="SAM-like_dom"/>
</dbReference>
<dbReference type="Gene3D" id="1.10.443.10">
    <property type="entry name" value="Intergrase catalytic core"/>
    <property type="match status" value="1"/>
</dbReference>
<comment type="caution">
    <text evidence="5">The sequence shown here is derived from an EMBL/GenBank/DDBJ whole genome shotgun (WGS) entry which is preliminary data.</text>
</comment>
<evidence type="ECO:0000313" key="5">
    <source>
        <dbReference type="EMBL" id="MFD2573787.1"/>
    </source>
</evidence>
<dbReference type="Proteomes" id="UP001597469">
    <property type="component" value="Unassembled WGS sequence"/>
</dbReference>
<dbReference type="Pfam" id="PF13102">
    <property type="entry name" value="Phage_int_SAM_5"/>
    <property type="match status" value="1"/>
</dbReference>
<dbReference type="PANTHER" id="PTHR30349:SF64">
    <property type="entry name" value="PROPHAGE INTEGRASE INTD-RELATED"/>
    <property type="match status" value="1"/>
</dbReference>
<sequence>MNLSIRILLRLDKPNSDKQYPIHIRLTQNRKHYYIATKHRVSYDQWDEVRLRVKKNCPAQKAINEDLSEIYNRIIRLSNDDLHPTQIIQQIKKLPEAPPELTVPLVGVAITDLAKQLRAANRISYARAFDDLHSALLRFWQEDKPATAITYTMLVDWETFLLQNGCRMNSVYVYMRHLKVVVNRLRKAGLMPKEWYPFESFSFSRYGRIRTIKRAISQEAIQQLIQLEPPTLAQLKARDFLLFSYYCRGINYRDMALLTSENLHEGRLMYIRSKTKKSFSIKVTEPVQTILTNYHNKGGYLLPILDKRIDQTPEAIEEKIRSSRQNVNRCLRKLGKSIGLNLNITTYTARHSFATGLKKKGVRNGLISEMMGHPTEAVTQIYLKSFEDDELDSAAEVLL</sequence>
<reference evidence="6" key="1">
    <citation type="journal article" date="2019" name="Int. J. Syst. Evol. Microbiol.">
        <title>The Global Catalogue of Microorganisms (GCM) 10K type strain sequencing project: providing services to taxonomists for standard genome sequencing and annotation.</title>
        <authorList>
            <consortium name="The Broad Institute Genomics Platform"/>
            <consortium name="The Broad Institute Genome Sequencing Center for Infectious Disease"/>
            <person name="Wu L."/>
            <person name="Ma J."/>
        </authorList>
    </citation>
    <scope>NUCLEOTIDE SEQUENCE [LARGE SCALE GENOMIC DNA]</scope>
    <source>
        <strain evidence="6">KCTC 42805</strain>
    </source>
</reference>
<evidence type="ECO:0000256" key="2">
    <source>
        <dbReference type="ARBA" id="ARBA00023125"/>
    </source>
</evidence>
<dbReference type="Pfam" id="PF17293">
    <property type="entry name" value="Arm-DNA-bind_5"/>
    <property type="match status" value="1"/>
</dbReference>
<dbReference type="InterPro" id="IPR035386">
    <property type="entry name" value="Arm-DNA-bind_5"/>
</dbReference>
<dbReference type="InterPro" id="IPR013762">
    <property type="entry name" value="Integrase-like_cat_sf"/>
</dbReference>
<gene>
    <name evidence="5" type="ORF">ACFSUS_24330</name>
</gene>
<dbReference type="InterPro" id="IPR010998">
    <property type="entry name" value="Integrase_recombinase_N"/>
</dbReference>
<organism evidence="5 6">
    <name type="scientific">Spirosoma soli</name>
    <dbReference type="NCBI Taxonomy" id="1770529"/>
    <lineage>
        <taxon>Bacteria</taxon>
        <taxon>Pseudomonadati</taxon>
        <taxon>Bacteroidota</taxon>
        <taxon>Cytophagia</taxon>
        <taxon>Cytophagales</taxon>
        <taxon>Cytophagaceae</taxon>
        <taxon>Spirosoma</taxon>
    </lineage>
</organism>
<evidence type="ECO:0000313" key="6">
    <source>
        <dbReference type="Proteomes" id="UP001597469"/>
    </source>
</evidence>
<dbReference type="InterPro" id="IPR002104">
    <property type="entry name" value="Integrase_catalytic"/>
</dbReference>
<proteinExistence type="inferred from homology"/>
<keyword evidence="2" id="KW-0238">DNA-binding</keyword>
<evidence type="ECO:0000259" key="4">
    <source>
        <dbReference type="PROSITE" id="PS51898"/>
    </source>
</evidence>
<dbReference type="Pfam" id="PF00589">
    <property type="entry name" value="Phage_integrase"/>
    <property type="match status" value="1"/>
</dbReference>
<evidence type="ECO:0000256" key="3">
    <source>
        <dbReference type="ARBA" id="ARBA00023172"/>
    </source>
</evidence>
<evidence type="ECO:0000256" key="1">
    <source>
        <dbReference type="ARBA" id="ARBA00008857"/>
    </source>
</evidence>
<dbReference type="RefSeq" id="WP_381526796.1">
    <property type="nucleotide sequence ID" value="NZ_JBHULN010000021.1"/>
</dbReference>
<dbReference type="Gene3D" id="1.10.150.130">
    <property type="match status" value="1"/>
</dbReference>
<dbReference type="PROSITE" id="PS51898">
    <property type="entry name" value="TYR_RECOMBINASE"/>
    <property type="match status" value="1"/>
</dbReference>
<feature type="domain" description="Tyr recombinase" evidence="4">
    <location>
        <begin position="211"/>
        <end position="396"/>
    </location>
</feature>
<dbReference type="SUPFAM" id="SSF56349">
    <property type="entry name" value="DNA breaking-rejoining enzymes"/>
    <property type="match status" value="1"/>
</dbReference>
<dbReference type="EMBL" id="JBHULN010000021">
    <property type="protein sequence ID" value="MFD2573787.1"/>
    <property type="molecule type" value="Genomic_DNA"/>
</dbReference>
<dbReference type="CDD" id="cd01185">
    <property type="entry name" value="INTN1_C_like"/>
    <property type="match status" value="1"/>
</dbReference>
<keyword evidence="6" id="KW-1185">Reference proteome</keyword>
<dbReference type="PANTHER" id="PTHR30349">
    <property type="entry name" value="PHAGE INTEGRASE-RELATED"/>
    <property type="match status" value="1"/>
</dbReference>
<keyword evidence="3" id="KW-0233">DNA recombination</keyword>
<dbReference type="InterPro" id="IPR011010">
    <property type="entry name" value="DNA_brk_join_enz"/>
</dbReference>